<reference evidence="1 2" key="1">
    <citation type="submission" date="2006-10" db="EMBL/GenBank/DDBJ databases">
        <title>The Genome Sequence of Batrachochytrium dendrobatidis JEL423.</title>
        <authorList>
            <consortium name="The Broad Institute Genome Sequencing Platform"/>
            <person name="Birren B."/>
            <person name="Lander E."/>
            <person name="Galagan J."/>
            <person name="Cuomo C."/>
            <person name="Devon K."/>
            <person name="Jaffe D."/>
            <person name="Butler J."/>
            <person name="Alvarez P."/>
            <person name="Gnerre S."/>
            <person name="Grabherr M."/>
            <person name="Kleber M."/>
            <person name="Mauceli E."/>
            <person name="Brockman W."/>
            <person name="Young S."/>
            <person name="LaButti K."/>
            <person name="Sykes S."/>
            <person name="DeCaprio D."/>
            <person name="Crawford M."/>
            <person name="Koehrsen M."/>
            <person name="Engels R."/>
            <person name="Montgomery P."/>
            <person name="Pearson M."/>
            <person name="Howarth C."/>
            <person name="Larson L."/>
            <person name="White J."/>
            <person name="O'Leary S."/>
            <person name="Kodira C."/>
            <person name="Zeng Q."/>
            <person name="Yandava C."/>
            <person name="Alvarado L."/>
            <person name="Longcore J."/>
            <person name="James T."/>
        </authorList>
    </citation>
    <scope>NUCLEOTIDE SEQUENCE [LARGE SCALE GENOMIC DNA]</scope>
    <source>
        <strain evidence="1 2">JEL423</strain>
    </source>
</reference>
<dbReference type="EMBL" id="DS022301">
    <property type="protein sequence ID" value="OAJ38152.1"/>
    <property type="molecule type" value="Genomic_DNA"/>
</dbReference>
<dbReference type="InterPro" id="IPR032675">
    <property type="entry name" value="LRR_dom_sf"/>
</dbReference>
<dbReference type="Proteomes" id="UP000077115">
    <property type="component" value="Unassembled WGS sequence"/>
</dbReference>
<proteinExistence type="predicted"/>
<sequence length="371" mass="42291">MPLMHTSNPAMQQYSNADQLSEPIQNNMFQLSGFHRNINRAINNQAPDMLIFGGVCRQWRRVTMLHSFWTELAWHRLLPRRPLHKPARDISQFLECMAAEPSRLVRIRHIHLDLLCWHHILESSRLSSILHRIHCPHRVHTVVLRMRWDANGDPNLIKTISKRFSHCNRLYIQGGQGYIRGSQHMHKFNLNPTGGALYGLDNKAARMIARSMTHLTHLFLDGFGENSFSWSGFVRVLEANQAITSLSVGIVRNGIHLNDIARILPKLKQLSVQFHVKLPGSSSFVMNNEQGPLGLHLDFIAHTNRKCVPHLYGDLNGFQSLECLAFHDTNGSEEMSSSIITRLLDTLPNGKMIPPKMAHCRQSSSLRLLLG</sequence>
<evidence type="ECO:0000313" key="2">
    <source>
        <dbReference type="Proteomes" id="UP000077115"/>
    </source>
</evidence>
<dbReference type="VEuPathDB" id="FungiDB:BDEG_22105"/>
<name>A0A177WEI3_BATDL</name>
<organism evidence="1 2">
    <name type="scientific">Batrachochytrium dendrobatidis (strain JEL423)</name>
    <dbReference type="NCBI Taxonomy" id="403673"/>
    <lineage>
        <taxon>Eukaryota</taxon>
        <taxon>Fungi</taxon>
        <taxon>Fungi incertae sedis</taxon>
        <taxon>Chytridiomycota</taxon>
        <taxon>Chytridiomycota incertae sedis</taxon>
        <taxon>Chytridiomycetes</taxon>
        <taxon>Rhizophydiales</taxon>
        <taxon>Rhizophydiales incertae sedis</taxon>
        <taxon>Batrachochytrium</taxon>
    </lineage>
</organism>
<dbReference type="AlphaFoldDB" id="A0A177WEI3"/>
<protein>
    <recommendedName>
        <fullName evidence="3">F-box domain-containing protein</fullName>
    </recommendedName>
</protein>
<reference evidence="1 2" key="2">
    <citation type="submission" date="2016-05" db="EMBL/GenBank/DDBJ databases">
        <title>Lineage-specific infection strategies underlie the spectrum of fungal disease in amphibians.</title>
        <authorList>
            <person name="Cuomo C.A."/>
            <person name="Farrer R.A."/>
            <person name="James T."/>
            <person name="Longcore J."/>
            <person name="Birren B."/>
        </authorList>
    </citation>
    <scope>NUCLEOTIDE SEQUENCE [LARGE SCALE GENOMIC DNA]</scope>
    <source>
        <strain evidence="1 2">JEL423</strain>
    </source>
</reference>
<accession>A0A177WEI3</accession>
<evidence type="ECO:0000313" key="1">
    <source>
        <dbReference type="EMBL" id="OAJ38152.1"/>
    </source>
</evidence>
<evidence type="ECO:0008006" key="3">
    <source>
        <dbReference type="Google" id="ProtNLM"/>
    </source>
</evidence>
<gene>
    <name evidence="1" type="ORF">BDEG_22105</name>
</gene>
<dbReference type="OrthoDB" id="2128739at2759"/>
<dbReference type="Gene3D" id="3.80.10.10">
    <property type="entry name" value="Ribonuclease Inhibitor"/>
    <property type="match status" value="1"/>
</dbReference>